<evidence type="ECO:0000256" key="4">
    <source>
        <dbReference type="SAM" id="SignalP"/>
    </source>
</evidence>
<organism evidence="7 9">
    <name type="scientific">Pseudomonas reinekei</name>
    <dbReference type="NCBI Taxonomy" id="395598"/>
    <lineage>
        <taxon>Bacteria</taxon>
        <taxon>Pseudomonadati</taxon>
        <taxon>Pseudomonadota</taxon>
        <taxon>Gammaproteobacteria</taxon>
        <taxon>Pseudomonadales</taxon>
        <taxon>Pseudomonadaceae</taxon>
        <taxon>Pseudomonas</taxon>
    </lineage>
</organism>
<evidence type="ECO:0000256" key="3">
    <source>
        <dbReference type="ARBA" id="ARBA00022729"/>
    </source>
</evidence>
<keyword evidence="3 4" id="KW-0732">Signal</keyword>
<reference evidence="7 9" key="1">
    <citation type="submission" date="2016-10" db="EMBL/GenBank/DDBJ databases">
        <authorList>
            <person name="de Groot N.N."/>
        </authorList>
    </citation>
    <scope>NUCLEOTIDE SEQUENCE [LARGE SCALE GENOMIC DNA]</scope>
    <source>
        <strain evidence="7 9">BS3776</strain>
    </source>
</reference>
<reference evidence="8" key="2">
    <citation type="submission" date="2017-01" db="EMBL/GenBank/DDBJ databases">
        <authorList>
            <person name="Poblete-Castro I."/>
        </authorList>
    </citation>
    <scope>NUCLEOTIDE SEQUENCE [LARGE SCALE GENOMIC DNA]</scope>
    <source>
        <strain evidence="8">DSM 18361 / CCUG 53116 / MT1</strain>
    </source>
</reference>
<evidence type="ECO:0000313" key="8">
    <source>
        <dbReference type="Proteomes" id="UP000186756"/>
    </source>
</evidence>
<evidence type="ECO:0000313" key="7">
    <source>
        <dbReference type="EMBL" id="SDO35173.1"/>
    </source>
</evidence>
<feature type="chain" id="PRO_5015064691" evidence="4">
    <location>
        <begin position="23"/>
        <end position="436"/>
    </location>
</feature>
<keyword evidence="2" id="KW-0813">Transport</keyword>
<feature type="signal peptide" evidence="4">
    <location>
        <begin position="1"/>
        <end position="22"/>
    </location>
</feature>
<keyword evidence="8" id="KW-1185">Reference proteome</keyword>
<dbReference type="EMBL" id="LT629709">
    <property type="protein sequence ID" value="SDO35173.1"/>
    <property type="molecule type" value="Genomic_DNA"/>
</dbReference>
<dbReference type="Gene3D" id="2.40.160.10">
    <property type="entry name" value="Porin"/>
    <property type="match status" value="1"/>
</dbReference>
<evidence type="ECO:0000256" key="1">
    <source>
        <dbReference type="ARBA" id="ARBA00009075"/>
    </source>
</evidence>
<reference evidence="6" key="3">
    <citation type="submission" date="2017-01" db="EMBL/GenBank/DDBJ databases">
        <authorList>
            <person name="Mah S.A."/>
            <person name="Swanson W.J."/>
            <person name="Moy G.W."/>
            <person name="Vacquier V.D."/>
        </authorList>
    </citation>
    <scope>NUCLEOTIDE SEQUENCE [LARGE SCALE GENOMIC DNA]</scope>
    <source>
        <strain evidence="6">MT1</strain>
    </source>
</reference>
<dbReference type="PANTHER" id="PTHR34596:SF2">
    <property type="entry name" value="CHITOPORIN"/>
    <property type="match status" value="1"/>
</dbReference>
<evidence type="ECO:0000313" key="10">
    <source>
        <dbReference type="Proteomes" id="UP000460142"/>
    </source>
</evidence>
<evidence type="ECO:0000313" key="9">
    <source>
        <dbReference type="Proteomes" id="UP000198549"/>
    </source>
</evidence>
<dbReference type="PANTHER" id="PTHR34596">
    <property type="entry name" value="CHITOPORIN"/>
    <property type="match status" value="1"/>
</dbReference>
<evidence type="ECO:0000313" key="5">
    <source>
        <dbReference type="EMBL" id="KAB0486633.1"/>
    </source>
</evidence>
<comment type="similarity">
    <text evidence="1">Belongs to the outer membrane porin (Opr) (TC 1.B.25) family.</text>
</comment>
<dbReference type="EMBL" id="MSTQ01000004">
    <property type="protein sequence ID" value="OLU04367.1"/>
    <property type="molecule type" value="Genomic_DNA"/>
</dbReference>
<sequence>MKITSRLAPLTLALSCASSVHAGLLLDKDQVTLGYRNYYWNEQSLDTDEGYPAKTRREWVDAWTLDYFTGAVSQGWALRYGMAFAHALDVSGSADEVSNLPKGPSVTRPDTLSGTRTAYLNYTTPAGPGAIIVGYGKQSRRSHLYMDSDTRILKSTSTGVDAAFESERLQAYYTRFFRYTARNEDGWGSPLENFFGQRIDYVDYYGLELKPWDNINVMLQSLTAKDYLKEHFARISVSPWFSPKTQLSLTHGQQQDAGHLFETTGLGGYAPAAEHLSTRWTEARIQHSWGGTTLGVALNQVRGGDYNRVLFKDDAGYWEGSGNGWTFYGLEDERTWTVDANWNLAAAGIPGLRIQAIAKRSSGARGYEGFARHELATVISYALQKPLDGLSVVLYLNRHRADGEIDHVERLVSVTGPAQLERKNVMRLYLSWQKTF</sequence>
<accession>A0A1H0IV10</accession>
<reference evidence="5 10" key="4">
    <citation type="submission" date="2019-09" db="EMBL/GenBank/DDBJ databases">
        <title>Draft genome sequences of 48 bacterial type strains from the CCUG.</title>
        <authorList>
            <person name="Tunovic T."/>
            <person name="Pineiro-Iglesias B."/>
            <person name="Unosson C."/>
            <person name="Inganas E."/>
            <person name="Ohlen M."/>
            <person name="Cardew S."/>
            <person name="Jensie-Markopoulos S."/>
            <person name="Salva-Serra F."/>
            <person name="Jaen-Luchoro D."/>
            <person name="Karlsson R."/>
            <person name="Svensson-Stadler L."/>
            <person name="Chun J."/>
            <person name="Moore E."/>
        </authorList>
    </citation>
    <scope>NUCLEOTIDE SEQUENCE [LARGE SCALE GENOMIC DNA]</scope>
    <source>
        <strain evidence="5 10">CCUG 53116</strain>
    </source>
</reference>
<gene>
    <name evidence="6" type="ORF">BVK86_09035</name>
    <name evidence="5" type="ORF">F7R15_07035</name>
    <name evidence="7" type="ORF">SAMN04490202_0647</name>
</gene>
<proteinExistence type="inferred from homology"/>
<dbReference type="InterPro" id="IPR005318">
    <property type="entry name" value="OM_porin_bac"/>
</dbReference>
<dbReference type="Proteomes" id="UP000198549">
    <property type="component" value="Chromosome I"/>
</dbReference>
<dbReference type="EMBL" id="VZPS01000004">
    <property type="protein sequence ID" value="KAB0486633.1"/>
    <property type="molecule type" value="Genomic_DNA"/>
</dbReference>
<dbReference type="RefSeq" id="WP_075946089.1">
    <property type="nucleotide sequence ID" value="NZ_LT629709.1"/>
</dbReference>
<name>A0A1H0IV10_PSERE</name>
<dbReference type="Pfam" id="PF03573">
    <property type="entry name" value="OprD"/>
    <property type="match status" value="1"/>
</dbReference>
<dbReference type="GO" id="GO:0015288">
    <property type="term" value="F:porin activity"/>
    <property type="evidence" value="ECO:0007669"/>
    <property type="project" value="TreeGrafter"/>
</dbReference>
<dbReference type="Proteomes" id="UP000186756">
    <property type="component" value="Unassembled WGS sequence"/>
</dbReference>
<dbReference type="OrthoDB" id="6765569at2"/>
<protein>
    <submittedName>
        <fullName evidence="5">OprD family porin</fullName>
    </submittedName>
    <submittedName>
        <fullName evidence="7">Outer membrane porin, OprD family</fullName>
    </submittedName>
</protein>
<evidence type="ECO:0000313" key="6">
    <source>
        <dbReference type="EMBL" id="OLU04367.1"/>
    </source>
</evidence>
<dbReference type="AlphaFoldDB" id="A0A1H0IV10"/>
<dbReference type="GO" id="GO:0016020">
    <property type="term" value="C:membrane"/>
    <property type="evidence" value="ECO:0007669"/>
    <property type="project" value="InterPro"/>
</dbReference>
<evidence type="ECO:0000256" key="2">
    <source>
        <dbReference type="ARBA" id="ARBA00022448"/>
    </source>
</evidence>
<dbReference type="InterPro" id="IPR023614">
    <property type="entry name" value="Porin_dom_sf"/>
</dbReference>
<dbReference type="Proteomes" id="UP000460142">
    <property type="component" value="Unassembled WGS sequence"/>
</dbReference>